<comment type="caution">
    <text evidence="1">The sequence shown here is derived from an EMBL/GenBank/DDBJ whole genome shotgun (WGS) entry which is preliminary data.</text>
</comment>
<dbReference type="PANTHER" id="PTHR10000:SF25">
    <property type="entry name" value="PHOSPHATASE YKRA-RELATED"/>
    <property type="match status" value="1"/>
</dbReference>
<dbReference type="Pfam" id="PF08282">
    <property type="entry name" value="Hydrolase_3"/>
    <property type="match status" value="1"/>
</dbReference>
<dbReference type="InterPro" id="IPR036412">
    <property type="entry name" value="HAD-like_sf"/>
</dbReference>
<keyword evidence="1" id="KW-0378">Hydrolase</keyword>
<evidence type="ECO:0000313" key="1">
    <source>
        <dbReference type="EMBL" id="EEC91362.1"/>
    </source>
</evidence>
<dbReference type="EMBL" id="ABYT01000005">
    <property type="protein sequence ID" value="EEC91362.1"/>
    <property type="molecule type" value="Genomic_DNA"/>
</dbReference>
<gene>
    <name evidence="1" type="ORF">EUBIFOR_00024</name>
</gene>
<dbReference type="SUPFAM" id="SSF56784">
    <property type="entry name" value="HAD-like"/>
    <property type="match status" value="1"/>
</dbReference>
<dbReference type="OrthoDB" id="9810101at2"/>
<reference evidence="1 2" key="1">
    <citation type="submission" date="2008-11" db="EMBL/GenBank/DDBJ databases">
        <title>Draft genome sequence of Eubacterium biforme (DSM 3989).</title>
        <authorList>
            <person name="Sudarsanam P."/>
            <person name="Ley R."/>
            <person name="Guruge J."/>
            <person name="Turnbaugh P.J."/>
            <person name="Mahowald M."/>
            <person name="Liep D."/>
            <person name="Gordon J."/>
        </authorList>
    </citation>
    <scope>NUCLEOTIDE SEQUENCE [LARGE SCALE GENOMIC DNA]</scope>
    <source>
        <strain evidence="1 2">DSM 3989</strain>
    </source>
</reference>
<dbReference type="NCBIfam" id="TIGR01484">
    <property type="entry name" value="HAD-SF-IIB"/>
    <property type="match status" value="1"/>
</dbReference>
<dbReference type="Gene3D" id="3.40.50.1000">
    <property type="entry name" value="HAD superfamily/HAD-like"/>
    <property type="match status" value="1"/>
</dbReference>
<dbReference type="InterPro" id="IPR023214">
    <property type="entry name" value="HAD_sf"/>
</dbReference>
<dbReference type="eggNOG" id="COG0561">
    <property type="taxonomic scope" value="Bacteria"/>
</dbReference>
<dbReference type="GO" id="GO:0016791">
    <property type="term" value="F:phosphatase activity"/>
    <property type="evidence" value="ECO:0007669"/>
    <property type="project" value="UniProtKB-ARBA"/>
</dbReference>
<dbReference type="PRINTS" id="PR00119">
    <property type="entry name" value="CATATPASE"/>
</dbReference>
<dbReference type="PROSITE" id="PS01229">
    <property type="entry name" value="COF_2"/>
    <property type="match status" value="1"/>
</dbReference>
<dbReference type="GO" id="GO:0005829">
    <property type="term" value="C:cytosol"/>
    <property type="evidence" value="ECO:0007669"/>
    <property type="project" value="TreeGrafter"/>
</dbReference>
<dbReference type="AlphaFoldDB" id="B7C777"/>
<evidence type="ECO:0000313" key="2">
    <source>
        <dbReference type="Proteomes" id="UP000004315"/>
    </source>
</evidence>
<organism evidence="1 2">
    <name type="scientific">Holdemanella biformis DSM 3989</name>
    <dbReference type="NCBI Taxonomy" id="518637"/>
    <lineage>
        <taxon>Bacteria</taxon>
        <taxon>Bacillati</taxon>
        <taxon>Bacillota</taxon>
        <taxon>Erysipelotrichia</taxon>
        <taxon>Erysipelotrichales</taxon>
        <taxon>Erysipelotrichaceae</taxon>
        <taxon>Holdemanella</taxon>
    </lineage>
</organism>
<dbReference type="InterPro" id="IPR000150">
    <property type="entry name" value="Cof"/>
</dbReference>
<dbReference type="HOGENOM" id="CLU_044146_7_0_9"/>
<sequence length="254" mass="29366">MNGYFFDMDGTLYNNKFHEVSEKTFKMLNELQRQGHFVALCTSRCQTELKNLPSCMRNFQFDCMISDGGALILDRHKEVLEMNCISKATMKTIDSFCKEHSLVYRYSTRNGNYFGTPYSKYAHDIYFHLYLNSPIFKPYENDDVLNLLVFCEGQDKEKFRPLIKDLGIVEFFDCFEIRANQIDKATAVKKIMDFHKFDTTYCFGDGTNDVDMLKMADVGVAMGNACDALKEVSDVVIGRVDEDGIYNYLMENKS</sequence>
<dbReference type="Proteomes" id="UP000004315">
    <property type="component" value="Unassembled WGS sequence"/>
</dbReference>
<name>B7C777_9FIRM</name>
<dbReference type="RefSeq" id="WP_003863841.1">
    <property type="nucleotide sequence ID" value="NZ_DS996837.1"/>
</dbReference>
<proteinExistence type="predicted"/>
<accession>B7C777</accession>
<dbReference type="NCBIfam" id="TIGR00099">
    <property type="entry name" value="Cof-subfamily"/>
    <property type="match status" value="1"/>
</dbReference>
<dbReference type="STRING" id="518637.EUBIFOR_00024"/>
<dbReference type="PANTHER" id="PTHR10000">
    <property type="entry name" value="PHOSPHOSERINE PHOSPHATASE"/>
    <property type="match status" value="1"/>
</dbReference>
<dbReference type="InterPro" id="IPR006379">
    <property type="entry name" value="HAD-SF_hydro_IIB"/>
</dbReference>
<dbReference type="Gene3D" id="3.30.1240.10">
    <property type="match status" value="1"/>
</dbReference>
<protein>
    <submittedName>
        <fullName evidence="1">Cof-like hydrolase</fullName>
    </submittedName>
</protein>
<dbReference type="GO" id="GO:0000287">
    <property type="term" value="F:magnesium ion binding"/>
    <property type="evidence" value="ECO:0007669"/>
    <property type="project" value="TreeGrafter"/>
</dbReference>
<keyword evidence="2" id="KW-1185">Reference proteome</keyword>